<reference evidence="2" key="1">
    <citation type="submission" date="2023-10" db="EMBL/GenBank/DDBJ databases">
        <authorList>
            <person name="Hackl T."/>
        </authorList>
    </citation>
    <scope>NUCLEOTIDE SEQUENCE</scope>
</reference>
<dbReference type="EMBL" id="CAUWAG010000006">
    <property type="protein sequence ID" value="CAJ2503822.1"/>
    <property type="molecule type" value="Genomic_DNA"/>
</dbReference>
<gene>
    <name evidence="2" type="ORF">KHLLAP_LOCUS4290</name>
</gene>
<proteinExistence type="predicted"/>
<evidence type="ECO:0000313" key="3">
    <source>
        <dbReference type="Proteomes" id="UP001295740"/>
    </source>
</evidence>
<evidence type="ECO:0000256" key="1">
    <source>
        <dbReference type="SAM" id="MobiDB-lite"/>
    </source>
</evidence>
<evidence type="ECO:0000313" key="2">
    <source>
        <dbReference type="EMBL" id="CAJ2503822.1"/>
    </source>
</evidence>
<organism evidence="2 3">
    <name type="scientific">Anthostomella pinea</name>
    <dbReference type="NCBI Taxonomy" id="933095"/>
    <lineage>
        <taxon>Eukaryota</taxon>
        <taxon>Fungi</taxon>
        <taxon>Dikarya</taxon>
        <taxon>Ascomycota</taxon>
        <taxon>Pezizomycotina</taxon>
        <taxon>Sordariomycetes</taxon>
        <taxon>Xylariomycetidae</taxon>
        <taxon>Xylariales</taxon>
        <taxon>Xylariaceae</taxon>
        <taxon>Anthostomella</taxon>
    </lineage>
</organism>
<comment type="caution">
    <text evidence="2">The sequence shown here is derived from an EMBL/GenBank/DDBJ whole genome shotgun (WGS) entry which is preliminary data.</text>
</comment>
<keyword evidence="3" id="KW-1185">Reference proteome</keyword>
<name>A0AAI8YE07_9PEZI</name>
<sequence>MTRALLGRPLELPRLAYQAQVLRRRATTEATHTKLRPALPSENPYADEVEPSQHVFSVLREHNMWFPDKLRGFKIGNLKGNNPYKLNVFCSQSHCLDIQAMKYLDRQEHPYAQSILELYIAKKSRPLWYSAFCLPNTGAGVFPSAVAERKLKHAMRDALAEAGYGRDGRRSTNDDDPGAVGDLHGTLKVVCSDAKAVCNARFVDLLDVAKDIILPVELELRRDQNGKHLKRVEYRHHAAGGKGRPAPARRR</sequence>
<accession>A0AAI8YE07</accession>
<protein>
    <submittedName>
        <fullName evidence="2">Uu.00g112160.m01.CDS01</fullName>
    </submittedName>
</protein>
<dbReference type="Proteomes" id="UP001295740">
    <property type="component" value="Unassembled WGS sequence"/>
</dbReference>
<dbReference type="AlphaFoldDB" id="A0AAI8YE07"/>
<feature type="region of interest" description="Disordered" evidence="1">
    <location>
        <begin position="231"/>
        <end position="251"/>
    </location>
</feature>